<gene>
    <name evidence="1" type="ORF">RIMI_LOCUS4200846</name>
</gene>
<name>A0ABN9L2M0_9NEOB</name>
<sequence length="68" mass="7574">MDSQVTGAAYEKDETFCRKKAQRYQIKTDKNACSSMSASHCGQPAAHRFGRCHVGEVSFQDTRDDSSL</sequence>
<reference evidence="1" key="1">
    <citation type="submission" date="2023-07" db="EMBL/GenBank/DDBJ databases">
        <authorList>
            <person name="Stuckert A."/>
        </authorList>
    </citation>
    <scope>NUCLEOTIDE SEQUENCE</scope>
</reference>
<evidence type="ECO:0000313" key="2">
    <source>
        <dbReference type="Proteomes" id="UP001176940"/>
    </source>
</evidence>
<keyword evidence="2" id="KW-1185">Reference proteome</keyword>
<accession>A0ABN9L2M0</accession>
<protein>
    <submittedName>
        <fullName evidence="1">Uncharacterized protein</fullName>
    </submittedName>
</protein>
<proteinExistence type="predicted"/>
<dbReference type="Proteomes" id="UP001176940">
    <property type="component" value="Unassembled WGS sequence"/>
</dbReference>
<comment type="caution">
    <text evidence="1">The sequence shown here is derived from an EMBL/GenBank/DDBJ whole genome shotgun (WGS) entry which is preliminary data.</text>
</comment>
<dbReference type="EMBL" id="CAUEEQ010006656">
    <property type="protein sequence ID" value="CAJ0930382.1"/>
    <property type="molecule type" value="Genomic_DNA"/>
</dbReference>
<evidence type="ECO:0000313" key="1">
    <source>
        <dbReference type="EMBL" id="CAJ0930382.1"/>
    </source>
</evidence>
<organism evidence="1 2">
    <name type="scientific">Ranitomeya imitator</name>
    <name type="common">mimic poison frog</name>
    <dbReference type="NCBI Taxonomy" id="111125"/>
    <lineage>
        <taxon>Eukaryota</taxon>
        <taxon>Metazoa</taxon>
        <taxon>Chordata</taxon>
        <taxon>Craniata</taxon>
        <taxon>Vertebrata</taxon>
        <taxon>Euteleostomi</taxon>
        <taxon>Amphibia</taxon>
        <taxon>Batrachia</taxon>
        <taxon>Anura</taxon>
        <taxon>Neobatrachia</taxon>
        <taxon>Hyloidea</taxon>
        <taxon>Dendrobatidae</taxon>
        <taxon>Dendrobatinae</taxon>
        <taxon>Ranitomeya</taxon>
    </lineage>
</organism>